<name>A0A7C9N228_9BACT</name>
<dbReference type="RefSeq" id="WP_160962541.1">
    <property type="nucleotide sequence ID" value="NZ_WVUD01000033.1"/>
</dbReference>
<evidence type="ECO:0000313" key="1">
    <source>
        <dbReference type="EMBL" id="MYL84477.1"/>
    </source>
</evidence>
<dbReference type="Proteomes" id="UP000482487">
    <property type="component" value="Unassembled WGS sequence"/>
</dbReference>
<evidence type="ECO:0000313" key="2">
    <source>
        <dbReference type="Proteomes" id="UP000482487"/>
    </source>
</evidence>
<reference evidence="1 2" key="1">
    <citation type="submission" date="2020-01" db="EMBL/GenBank/DDBJ databases">
        <title>Genome sequence of Desulfovibrio aerotolerans DSM 16695(T).</title>
        <authorList>
            <person name="Karnachuk O."/>
            <person name="Avakyan M."/>
            <person name="Mardanov A."/>
            <person name="Kadnikov V."/>
            <person name="Ravin N."/>
        </authorList>
    </citation>
    <scope>NUCLEOTIDE SEQUENCE [LARGE SCALE GENOMIC DNA]</scope>
    <source>
        <strain evidence="1 2">DSM 16695</strain>
    </source>
</reference>
<keyword evidence="2" id="KW-1185">Reference proteome</keyword>
<accession>A0A7C9N228</accession>
<dbReference type="AlphaFoldDB" id="A0A7C9N228"/>
<comment type="caution">
    <text evidence="1">The sequence shown here is derived from an EMBL/GenBank/DDBJ whole genome shotgun (WGS) entry which is preliminary data.</text>
</comment>
<gene>
    <name evidence="1" type="ORF">GTA51_15250</name>
</gene>
<protein>
    <submittedName>
        <fullName evidence="1">Uncharacterized protein</fullName>
    </submittedName>
</protein>
<dbReference type="EMBL" id="WVUD01000033">
    <property type="protein sequence ID" value="MYL84477.1"/>
    <property type="molecule type" value="Genomic_DNA"/>
</dbReference>
<organism evidence="1 2">
    <name type="scientific">Solidesulfovibrio aerotolerans</name>
    <dbReference type="NCBI Taxonomy" id="295255"/>
    <lineage>
        <taxon>Bacteria</taxon>
        <taxon>Pseudomonadati</taxon>
        <taxon>Thermodesulfobacteriota</taxon>
        <taxon>Desulfovibrionia</taxon>
        <taxon>Desulfovibrionales</taxon>
        <taxon>Desulfovibrionaceae</taxon>
        <taxon>Solidesulfovibrio</taxon>
    </lineage>
</organism>
<dbReference type="OrthoDB" id="5458799at2"/>
<proteinExistence type="predicted"/>
<sequence>MKYILVLIIIIGIVTYIFLGSPKPKEADAGPTNRRDVVWERIASLEAQRRDMLTRAKGRLGSGSSRSRLASTGAYSAGFRDGFNEGYFEGSFLSARTGPNPLFFKIPNP</sequence>